<keyword evidence="2" id="KW-1185">Reference proteome</keyword>
<proteinExistence type="predicted"/>
<gene>
    <name evidence="1" type="ORF">OLEA9_A052956</name>
</gene>
<dbReference type="GO" id="GO:0006508">
    <property type="term" value="P:proteolysis"/>
    <property type="evidence" value="ECO:0007669"/>
    <property type="project" value="UniProtKB-KW"/>
</dbReference>
<reference evidence="1 2" key="1">
    <citation type="submission" date="2019-12" db="EMBL/GenBank/DDBJ databases">
        <authorList>
            <person name="Alioto T."/>
            <person name="Alioto T."/>
            <person name="Gomez Garrido J."/>
        </authorList>
    </citation>
    <scope>NUCLEOTIDE SEQUENCE [LARGE SCALE GENOMIC DNA]</scope>
</reference>
<dbReference type="EMBL" id="CACTIH010009042">
    <property type="protein sequence ID" value="CAA3020656.1"/>
    <property type="molecule type" value="Genomic_DNA"/>
</dbReference>
<evidence type="ECO:0000313" key="2">
    <source>
        <dbReference type="Proteomes" id="UP000594638"/>
    </source>
</evidence>
<dbReference type="GO" id="GO:0004252">
    <property type="term" value="F:serine-type endopeptidase activity"/>
    <property type="evidence" value="ECO:0007669"/>
    <property type="project" value="InterPro"/>
</dbReference>
<evidence type="ECO:0000313" key="1">
    <source>
        <dbReference type="EMBL" id="CAA3020656.1"/>
    </source>
</evidence>
<dbReference type="AlphaFoldDB" id="A0A8S0URX4"/>
<protein>
    <submittedName>
        <fullName evidence="1">Subtilisin-like protease</fullName>
    </submittedName>
</protein>
<accession>A0A8S0URX4</accession>
<dbReference type="Proteomes" id="UP000594638">
    <property type="component" value="Unassembled WGS sequence"/>
</dbReference>
<dbReference type="OrthoDB" id="206201at2759"/>
<dbReference type="SUPFAM" id="SSF52743">
    <property type="entry name" value="Subtilisin-like"/>
    <property type="match status" value="1"/>
</dbReference>
<dbReference type="InterPro" id="IPR036852">
    <property type="entry name" value="Peptidase_S8/S53_dom_sf"/>
</dbReference>
<comment type="caution">
    <text evidence="1">The sequence shown here is derived from an EMBL/GenBank/DDBJ whole genome shotgun (WGS) entry which is preliminary data.</text>
</comment>
<name>A0A8S0URX4_OLEEU</name>
<keyword evidence="1" id="KW-0645">Protease</keyword>
<dbReference type="Gramene" id="OE9A052956T1">
    <property type="protein sequence ID" value="OE9A052956C1"/>
    <property type="gene ID" value="OE9A052956"/>
</dbReference>
<organism evidence="1 2">
    <name type="scientific">Olea europaea subsp. europaea</name>
    <dbReference type="NCBI Taxonomy" id="158383"/>
    <lineage>
        <taxon>Eukaryota</taxon>
        <taxon>Viridiplantae</taxon>
        <taxon>Streptophyta</taxon>
        <taxon>Embryophyta</taxon>
        <taxon>Tracheophyta</taxon>
        <taxon>Spermatophyta</taxon>
        <taxon>Magnoliopsida</taxon>
        <taxon>eudicotyledons</taxon>
        <taxon>Gunneridae</taxon>
        <taxon>Pentapetalae</taxon>
        <taxon>asterids</taxon>
        <taxon>lamiids</taxon>
        <taxon>Lamiales</taxon>
        <taxon>Oleaceae</taxon>
        <taxon>Oleeae</taxon>
        <taxon>Olea</taxon>
    </lineage>
</organism>
<sequence>MLYMEVEVTVRGIYCAAAAVLAWENIDGMEAVAAVGKWDPFNLPPYWDISNDEGGMPFVPFRIIGDDILGSTTMMYTQNSNYSKDEETLSVVRHYPFTTNRNTTLSMNFGSDTKSHGTKTSSTIAGNHVDGASIILVSNGAKQSILQAVLAVCSPGDEMGFDIVPLDQEPITIASFGAMEKGSINRLCSGILNLGNQMPMEGWTMFPALAYVKDASLTYNKSISSCDSTKGLS</sequence>
<keyword evidence="1" id="KW-0378">Hydrolase</keyword>